<feature type="domain" description="YdbS-like PH" evidence="2">
    <location>
        <begin position="86"/>
        <end position="159"/>
    </location>
</feature>
<dbReference type="InterPro" id="IPR005182">
    <property type="entry name" value="YdbS-like_PH"/>
</dbReference>
<dbReference type="Pfam" id="PF03703">
    <property type="entry name" value="bPH_2"/>
    <property type="match status" value="1"/>
</dbReference>
<dbReference type="RefSeq" id="WP_345673791.1">
    <property type="nucleotide sequence ID" value="NZ_BAABHS010000002.1"/>
</dbReference>
<feature type="transmembrane region" description="Helical" evidence="1">
    <location>
        <begin position="61"/>
        <end position="80"/>
    </location>
</feature>
<reference evidence="4" key="1">
    <citation type="journal article" date="2019" name="Int. J. Syst. Evol. Microbiol.">
        <title>The Global Catalogue of Microorganisms (GCM) 10K type strain sequencing project: providing services to taxonomists for standard genome sequencing and annotation.</title>
        <authorList>
            <consortium name="The Broad Institute Genomics Platform"/>
            <consortium name="The Broad Institute Genome Sequencing Center for Infectious Disease"/>
            <person name="Wu L."/>
            <person name="Ma J."/>
        </authorList>
    </citation>
    <scope>NUCLEOTIDE SEQUENCE [LARGE SCALE GENOMIC DNA]</scope>
    <source>
        <strain evidence="4">JCM 17986</strain>
    </source>
</reference>
<accession>A0ABP9GRJ0</accession>
<dbReference type="PANTHER" id="PTHR34473">
    <property type="entry name" value="UPF0699 TRANSMEMBRANE PROTEIN YDBS"/>
    <property type="match status" value="1"/>
</dbReference>
<sequence length="190" mass="20794">MLRPRGGVPQGADAPPPAVAAGPLVLREHWRVLVLPAVVLFVDVGAAAFLAGIAPDRAGRTWFRLAVLCVAAVAIVRWAVLPWLRWLTTRYEVADGRLLLRTGVFRQQVRAIPLARIADLLTRQDGVVERTLGIGTLTVVPEGDREPVDLPGLPRVADVQARLWRHVDLARDAEFHAGCSASEDRWWEGG</sequence>
<evidence type="ECO:0000259" key="2">
    <source>
        <dbReference type="Pfam" id="PF03703"/>
    </source>
</evidence>
<proteinExistence type="predicted"/>
<gene>
    <name evidence="3" type="ORF">GCM10023205_07610</name>
</gene>
<keyword evidence="1" id="KW-1133">Transmembrane helix</keyword>
<organism evidence="3 4">
    <name type="scientific">Yinghuangia aomiensis</name>
    <dbReference type="NCBI Taxonomy" id="676205"/>
    <lineage>
        <taxon>Bacteria</taxon>
        <taxon>Bacillati</taxon>
        <taxon>Actinomycetota</taxon>
        <taxon>Actinomycetes</taxon>
        <taxon>Kitasatosporales</taxon>
        <taxon>Streptomycetaceae</taxon>
        <taxon>Yinghuangia</taxon>
    </lineage>
</organism>
<keyword evidence="4" id="KW-1185">Reference proteome</keyword>
<name>A0ABP9GRJ0_9ACTN</name>
<evidence type="ECO:0000313" key="3">
    <source>
        <dbReference type="EMBL" id="GAA4949583.1"/>
    </source>
</evidence>
<dbReference type="EMBL" id="BAABHS010000002">
    <property type="protein sequence ID" value="GAA4949583.1"/>
    <property type="molecule type" value="Genomic_DNA"/>
</dbReference>
<comment type="caution">
    <text evidence="3">The sequence shown here is derived from an EMBL/GenBank/DDBJ whole genome shotgun (WGS) entry which is preliminary data.</text>
</comment>
<dbReference type="Proteomes" id="UP001500466">
    <property type="component" value="Unassembled WGS sequence"/>
</dbReference>
<protein>
    <recommendedName>
        <fullName evidence="2">YdbS-like PH domain-containing protein</fullName>
    </recommendedName>
</protein>
<evidence type="ECO:0000256" key="1">
    <source>
        <dbReference type="SAM" id="Phobius"/>
    </source>
</evidence>
<keyword evidence="1" id="KW-0812">Transmembrane</keyword>
<evidence type="ECO:0000313" key="4">
    <source>
        <dbReference type="Proteomes" id="UP001500466"/>
    </source>
</evidence>
<dbReference type="PANTHER" id="PTHR34473:SF2">
    <property type="entry name" value="UPF0699 TRANSMEMBRANE PROTEIN YDBT"/>
    <property type="match status" value="1"/>
</dbReference>
<keyword evidence="1" id="KW-0472">Membrane</keyword>
<feature type="transmembrane region" description="Helical" evidence="1">
    <location>
        <begin position="32"/>
        <end position="55"/>
    </location>
</feature>